<dbReference type="GO" id="GO:0005829">
    <property type="term" value="C:cytosol"/>
    <property type="evidence" value="ECO:0007669"/>
    <property type="project" value="TreeGrafter"/>
</dbReference>
<dbReference type="AlphaFoldDB" id="A0A0N0GM17"/>
<dbReference type="SMART" id="SM00530">
    <property type="entry name" value="HTH_XRE"/>
    <property type="match status" value="1"/>
</dbReference>
<accession>A0A0N0GM17</accession>
<dbReference type="GO" id="GO:0003700">
    <property type="term" value="F:DNA-binding transcription factor activity"/>
    <property type="evidence" value="ECO:0007669"/>
    <property type="project" value="TreeGrafter"/>
</dbReference>
<dbReference type="PATRIC" id="fig|857265.3.peg.3343"/>
<dbReference type="InterPro" id="IPR001387">
    <property type="entry name" value="Cro/C1-type_HTH"/>
</dbReference>
<feature type="domain" description="HTH cro/C1-type" evidence="2">
    <location>
        <begin position="11"/>
        <end position="65"/>
    </location>
</feature>
<dbReference type="GO" id="GO:0003677">
    <property type="term" value="F:DNA binding"/>
    <property type="evidence" value="ECO:0007669"/>
    <property type="project" value="UniProtKB-KW"/>
</dbReference>
<dbReference type="InterPro" id="IPR050807">
    <property type="entry name" value="TransReg_Diox_bact_type"/>
</dbReference>
<proteinExistence type="predicted"/>
<protein>
    <submittedName>
        <fullName evidence="3">HTH-type transcriptional regulator SinR</fullName>
    </submittedName>
</protein>
<dbReference type="PANTHER" id="PTHR46797">
    <property type="entry name" value="HTH-TYPE TRANSCRIPTIONAL REGULATOR"/>
    <property type="match status" value="1"/>
</dbReference>
<dbReference type="SUPFAM" id="SSF47413">
    <property type="entry name" value="lambda repressor-like DNA-binding domains"/>
    <property type="match status" value="1"/>
</dbReference>
<evidence type="ECO:0000313" key="3">
    <source>
        <dbReference type="EMBL" id="KPC50636.1"/>
    </source>
</evidence>
<dbReference type="PANTHER" id="PTHR46797:SF10">
    <property type="entry name" value="BLR1115 PROTEIN"/>
    <property type="match status" value="1"/>
</dbReference>
<dbReference type="Gene3D" id="2.60.120.10">
    <property type="entry name" value="Jelly Rolls"/>
    <property type="match status" value="1"/>
</dbReference>
<dbReference type="InterPro" id="IPR010982">
    <property type="entry name" value="Lambda_DNA-bd_dom_sf"/>
</dbReference>
<organism evidence="3 4">
    <name type="scientific">Amantichitinum ursilacus</name>
    <dbReference type="NCBI Taxonomy" id="857265"/>
    <lineage>
        <taxon>Bacteria</taxon>
        <taxon>Pseudomonadati</taxon>
        <taxon>Pseudomonadota</taxon>
        <taxon>Betaproteobacteria</taxon>
        <taxon>Neisseriales</taxon>
        <taxon>Chitinibacteraceae</taxon>
        <taxon>Amantichitinum</taxon>
    </lineage>
</organism>
<sequence>MSIDAIIAARVLHLRHQRGLSLAELAERADVSKSMISKVERGESSPTAAVLGRLAAGLGVPLSQLIGDEMEPPQRLTARARQDVWQDPATGYIRRQVSPARDGVELVEVELPAGAQISYPRWNTAPYRQYLWLVSGALRVEYGDEHFELNAGDCLDFGVDRNVMFAARDGCRYLLVMNV</sequence>
<evidence type="ECO:0000259" key="2">
    <source>
        <dbReference type="PROSITE" id="PS50943"/>
    </source>
</evidence>
<name>A0A0N0GM17_9NEIS</name>
<dbReference type="CDD" id="cd00093">
    <property type="entry name" value="HTH_XRE"/>
    <property type="match status" value="1"/>
</dbReference>
<dbReference type="EMBL" id="LAQT01000027">
    <property type="protein sequence ID" value="KPC50636.1"/>
    <property type="molecule type" value="Genomic_DNA"/>
</dbReference>
<comment type="caution">
    <text evidence="3">The sequence shown here is derived from an EMBL/GenBank/DDBJ whole genome shotgun (WGS) entry which is preliminary data.</text>
</comment>
<dbReference type="RefSeq" id="WP_053938879.1">
    <property type="nucleotide sequence ID" value="NZ_LAQT01000027.1"/>
</dbReference>
<dbReference type="CDD" id="cd02209">
    <property type="entry name" value="cupin_XRE_C"/>
    <property type="match status" value="1"/>
</dbReference>
<gene>
    <name evidence="3" type="primary">sinR</name>
    <name evidence="3" type="ORF">WG78_16320</name>
</gene>
<dbReference type="Pfam" id="PF01381">
    <property type="entry name" value="HTH_3"/>
    <property type="match status" value="1"/>
</dbReference>
<evidence type="ECO:0000256" key="1">
    <source>
        <dbReference type="ARBA" id="ARBA00023125"/>
    </source>
</evidence>
<dbReference type="OrthoDB" id="73827at2"/>
<reference evidence="3 4" key="1">
    <citation type="submission" date="2015-07" db="EMBL/GenBank/DDBJ databases">
        <title>Draft genome sequence of the Amantichitinum ursilacus IGB-41, a new chitin-degrading bacterium.</title>
        <authorList>
            <person name="Kirstahler P."/>
            <person name="Guenther M."/>
            <person name="Grumaz C."/>
            <person name="Rupp S."/>
            <person name="Zibek S."/>
            <person name="Sohn K."/>
        </authorList>
    </citation>
    <scope>NUCLEOTIDE SEQUENCE [LARGE SCALE GENOMIC DNA]</scope>
    <source>
        <strain evidence="3 4">IGB-41</strain>
    </source>
</reference>
<dbReference type="InterPro" id="IPR014710">
    <property type="entry name" value="RmlC-like_jellyroll"/>
</dbReference>
<dbReference type="Gene3D" id="1.10.260.40">
    <property type="entry name" value="lambda repressor-like DNA-binding domains"/>
    <property type="match status" value="1"/>
</dbReference>
<dbReference type="Proteomes" id="UP000037939">
    <property type="component" value="Unassembled WGS sequence"/>
</dbReference>
<evidence type="ECO:0000313" key="4">
    <source>
        <dbReference type="Proteomes" id="UP000037939"/>
    </source>
</evidence>
<dbReference type="SUPFAM" id="SSF51182">
    <property type="entry name" value="RmlC-like cupins"/>
    <property type="match status" value="1"/>
</dbReference>
<dbReference type="STRING" id="857265.WG78_16320"/>
<dbReference type="InterPro" id="IPR011051">
    <property type="entry name" value="RmlC_Cupin_sf"/>
</dbReference>
<dbReference type="PROSITE" id="PS50943">
    <property type="entry name" value="HTH_CROC1"/>
    <property type="match status" value="1"/>
</dbReference>
<keyword evidence="1" id="KW-0238">DNA-binding</keyword>
<keyword evidence="4" id="KW-1185">Reference proteome</keyword>